<evidence type="ECO:0000313" key="3">
    <source>
        <dbReference type="WBParaSite" id="HPBE_0001866801-mRNA-1"/>
    </source>
</evidence>
<dbReference type="Proteomes" id="UP000050761">
    <property type="component" value="Unassembled WGS sequence"/>
</dbReference>
<name>A0A183G9P0_HELPZ</name>
<evidence type="ECO:0000313" key="1">
    <source>
        <dbReference type="EMBL" id="VDP12473.1"/>
    </source>
</evidence>
<reference evidence="1 2" key="1">
    <citation type="submission" date="2018-11" db="EMBL/GenBank/DDBJ databases">
        <authorList>
            <consortium name="Pathogen Informatics"/>
        </authorList>
    </citation>
    <scope>NUCLEOTIDE SEQUENCE [LARGE SCALE GENOMIC DNA]</scope>
</reference>
<organism evidence="2 3">
    <name type="scientific">Heligmosomoides polygyrus</name>
    <name type="common">Parasitic roundworm</name>
    <dbReference type="NCBI Taxonomy" id="6339"/>
    <lineage>
        <taxon>Eukaryota</taxon>
        <taxon>Metazoa</taxon>
        <taxon>Ecdysozoa</taxon>
        <taxon>Nematoda</taxon>
        <taxon>Chromadorea</taxon>
        <taxon>Rhabditida</taxon>
        <taxon>Rhabditina</taxon>
        <taxon>Rhabditomorpha</taxon>
        <taxon>Strongyloidea</taxon>
        <taxon>Heligmosomidae</taxon>
        <taxon>Heligmosomoides</taxon>
    </lineage>
</organism>
<sequence>MAGNGNDVTSAEFEKLLLEEVTILDHLLAERNATLMRSAVKVMLDQLERLEDVPSPRSGKGHKTAKVAASFVKSLSDIVLDKCSIMRDELQKLKQVERREHAMRTALSDKISPLIHKLCIQVGVTECIAARENPAIIEQLNAHEYEGAVYHAEFDPIGAESTGGEQCKQTFDLNSSLQKGAHRHG</sequence>
<protein>
    <submittedName>
        <fullName evidence="3">BAG domain-containing protein</fullName>
    </submittedName>
</protein>
<gene>
    <name evidence="1" type="ORF">HPBE_LOCUS18667</name>
</gene>
<keyword evidence="2" id="KW-1185">Reference proteome</keyword>
<dbReference type="OrthoDB" id="5886712at2759"/>
<dbReference type="EMBL" id="UZAH01030836">
    <property type="protein sequence ID" value="VDP12473.1"/>
    <property type="molecule type" value="Genomic_DNA"/>
</dbReference>
<accession>A0A3P8ETJ3</accession>
<reference evidence="3" key="2">
    <citation type="submission" date="2019-09" db="UniProtKB">
        <authorList>
            <consortium name="WormBaseParasite"/>
        </authorList>
    </citation>
    <scope>IDENTIFICATION</scope>
</reference>
<evidence type="ECO:0000313" key="2">
    <source>
        <dbReference type="Proteomes" id="UP000050761"/>
    </source>
</evidence>
<dbReference type="WBParaSite" id="HPBE_0001866801-mRNA-1">
    <property type="protein sequence ID" value="HPBE_0001866801-mRNA-1"/>
    <property type="gene ID" value="HPBE_0001866801"/>
</dbReference>
<dbReference type="AlphaFoldDB" id="A0A183G9P0"/>
<proteinExistence type="predicted"/>
<accession>A0A183G9P0</accession>